<gene>
    <name evidence="1" type="ORF">D6200_05860</name>
</gene>
<accession>A0ABM7CEE3</accession>
<organism evidence="1 2">
    <name type="scientific">Tenacibaculum mesophilum</name>
    <dbReference type="NCBI Taxonomy" id="104268"/>
    <lineage>
        <taxon>Bacteria</taxon>
        <taxon>Pseudomonadati</taxon>
        <taxon>Bacteroidota</taxon>
        <taxon>Flavobacteriia</taxon>
        <taxon>Flavobacteriales</taxon>
        <taxon>Flavobacteriaceae</taxon>
        <taxon>Tenacibaculum</taxon>
    </lineage>
</organism>
<evidence type="ECO:0000313" key="2">
    <source>
        <dbReference type="Proteomes" id="UP000269693"/>
    </source>
</evidence>
<proteinExistence type="predicted"/>
<name>A0ABM7CEE3_9FLAO</name>
<evidence type="ECO:0000313" key="1">
    <source>
        <dbReference type="EMBL" id="AZJ32122.1"/>
    </source>
</evidence>
<keyword evidence="2" id="KW-1185">Reference proteome</keyword>
<sequence>MKYLNIILTLLLVSCTTTKEITVTSKVSNKYKVIAWYDKEQKDIWAFSVPIYLEVENKSFLTPREFISHKYIYADKNSGTHTFLYELEANGKLKKKKNFSRKKITPSTKKKYIIYSKHLITNKKYSGQILHSYKNREFKSDSIVLDFFNDFKNKLPDLAENILVKDSLFLSFNNEDEKSKLSTKRIKVPIKL</sequence>
<dbReference type="RefSeq" id="WP_073183361.1">
    <property type="nucleotide sequence ID" value="NZ_CP032544.1"/>
</dbReference>
<protein>
    <recommendedName>
        <fullName evidence="3">Lipoprotein</fullName>
    </recommendedName>
</protein>
<dbReference type="Proteomes" id="UP000269693">
    <property type="component" value="Chromosome"/>
</dbReference>
<reference evidence="1 2" key="1">
    <citation type="submission" date="2018-09" db="EMBL/GenBank/DDBJ databases">
        <title>Insights into the microbiota of Asian seabass (Lates calcarifer) with tenacibaculosis symptoms and description of sp. nov. Tenacibaculum singaporense.</title>
        <authorList>
            <person name="Miyake S."/>
            <person name="Soh M."/>
            <person name="Azman M.N."/>
            <person name="Ngoh S.Y."/>
            <person name="Orban L."/>
            <person name="Seedorf H."/>
        </authorList>
    </citation>
    <scope>NUCLEOTIDE SEQUENCE [LARGE SCALE GENOMIC DNA]</scope>
    <source>
        <strain evidence="1 2">DSM 13764</strain>
    </source>
</reference>
<dbReference type="EMBL" id="CP032544">
    <property type="protein sequence ID" value="AZJ32122.1"/>
    <property type="molecule type" value="Genomic_DNA"/>
</dbReference>
<evidence type="ECO:0008006" key="3">
    <source>
        <dbReference type="Google" id="ProtNLM"/>
    </source>
</evidence>
<dbReference type="PROSITE" id="PS51257">
    <property type="entry name" value="PROKAR_LIPOPROTEIN"/>
    <property type="match status" value="1"/>
</dbReference>